<dbReference type="AlphaFoldDB" id="A0A8H6TG88"/>
<keyword evidence="3" id="KW-1185">Reference proteome</keyword>
<dbReference type="PANTHER" id="PTHR38167:SF1">
    <property type="entry name" value="C2H2-TYPE DOMAIN-CONTAINING PROTEIN"/>
    <property type="match status" value="1"/>
</dbReference>
<proteinExistence type="predicted"/>
<evidence type="ECO:0000256" key="1">
    <source>
        <dbReference type="SAM" id="MobiDB-lite"/>
    </source>
</evidence>
<sequence>MSADDFEVIDLTGDTDDENDNEGDNEDQAGGWDEGNDAQTAALTLAQLNAMISNTPEAPLRLVLTRLAAKDPKIRNALARELFAISNANGVNGTVVRVVPRWETCENCGESYDINTPRVDEECLFHPGELEAEEDRFVDWDEDCHGPMDTDENRRAYPENFTWGCCESDGTAEGCVTGKHRPKSNKKRRLNA</sequence>
<dbReference type="Proteomes" id="UP000613580">
    <property type="component" value="Unassembled WGS sequence"/>
</dbReference>
<dbReference type="PANTHER" id="PTHR38167">
    <property type="entry name" value="C2H2-TYPE DOMAIN-CONTAINING PROTEIN"/>
    <property type="match status" value="1"/>
</dbReference>
<comment type="caution">
    <text evidence="2">The sequence shown here is derived from an EMBL/GenBank/DDBJ whole genome shotgun (WGS) entry which is preliminary data.</text>
</comment>
<dbReference type="OrthoDB" id="5422613at2759"/>
<accession>A0A8H6TG88</accession>
<gene>
    <name evidence="2" type="ORF">HMN09_00448500</name>
</gene>
<reference evidence="2" key="1">
    <citation type="submission" date="2020-05" db="EMBL/GenBank/DDBJ databases">
        <title>Mycena genomes resolve the evolution of fungal bioluminescence.</title>
        <authorList>
            <person name="Tsai I.J."/>
        </authorList>
    </citation>
    <scope>NUCLEOTIDE SEQUENCE</scope>
    <source>
        <strain evidence="2">110903Hualien_Pintung</strain>
    </source>
</reference>
<evidence type="ECO:0000313" key="3">
    <source>
        <dbReference type="Proteomes" id="UP000613580"/>
    </source>
</evidence>
<feature type="region of interest" description="Disordered" evidence="1">
    <location>
        <begin position="1"/>
        <end position="35"/>
    </location>
</feature>
<protein>
    <submittedName>
        <fullName evidence="2">Uncharacterized protein</fullName>
    </submittedName>
</protein>
<organism evidence="2 3">
    <name type="scientific">Mycena chlorophos</name>
    <name type="common">Agaric fungus</name>
    <name type="synonym">Agaricus chlorophos</name>
    <dbReference type="NCBI Taxonomy" id="658473"/>
    <lineage>
        <taxon>Eukaryota</taxon>
        <taxon>Fungi</taxon>
        <taxon>Dikarya</taxon>
        <taxon>Basidiomycota</taxon>
        <taxon>Agaricomycotina</taxon>
        <taxon>Agaricomycetes</taxon>
        <taxon>Agaricomycetidae</taxon>
        <taxon>Agaricales</taxon>
        <taxon>Marasmiineae</taxon>
        <taxon>Mycenaceae</taxon>
        <taxon>Mycena</taxon>
    </lineage>
</organism>
<dbReference type="EMBL" id="JACAZE010000005">
    <property type="protein sequence ID" value="KAF7317138.1"/>
    <property type="molecule type" value="Genomic_DNA"/>
</dbReference>
<evidence type="ECO:0000313" key="2">
    <source>
        <dbReference type="EMBL" id="KAF7317138.1"/>
    </source>
</evidence>
<name>A0A8H6TG88_MYCCL</name>
<feature type="compositionally biased region" description="Acidic residues" evidence="1">
    <location>
        <begin position="1"/>
        <end position="27"/>
    </location>
</feature>